<dbReference type="RefSeq" id="WP_143147411.1">
    <property type="nucleotide sequence ID" value="NZ_FRDH01000008.1"/>
</dbReference>
<dbReference type="Proteomes" id="UP000184097">
    <property type="component" value="Unassembled WGS sequence"/>
</dbReference>
<proteinExistence type="predicted"/>
<gene>
    <name evidence="1" type="ORF">SAMN02745247_02108</name>
</gene>
<accession>A0A1M7SMV0</accession>
<sequence length="142" mass="16160">MAAAISVNAVHGIMREMSGQIKGQISIFDYLSQIKECKFSGHTCNKRNLWDVALTLDDIICPLKCCRECEQWLCGARCNGADVGRIYPVEIKGLMDDPYCPKCGYGFWDYGKQNEVDCEKCPSCGIRISWEPWHRVNDKEEL</sequence>
<evidence type="ECO:0000313" key="1">
    <source>
        <dbReference type="EMBL" id="SHN59778.1"/>
    </source>
</evidence>
<reference evidence="1 2" key="1">
    <citation type="submission" date="2016-12" db="EMBL/GenBank/DDBJ databases">
        <authorList>
            <person name="Song W.-J."/>
            <person name="Kurnit D.M."/>
        </authorList>
    </citation>
    <scope>NUCLEOTIDE SEQUENCE [LARGE SCALE GENOMIC DNA]</scope>
    <source>
        <strain evidence="1 2">DSM 14810</strain>
    </source>
</reference>
<evidence type="ECO:0000313" key="2">
    <source>
        <dbReference type="Proteomes" id="UP000184097"/>
    </source>
</evidence>
<protein>
    <submittedName>
        <fullName evidence="1">Uncharacterized protein</fullName>
    </submittedName>
</protein>
<organism evidence="1 2">
    <name type="scientific">Butyrivibrio hungatei DSM 14810</name>
    <dbReference type="NCBI Taxonomy" id="1121132"/>
    <lineage>
        <taxon>Bacteria</taxon>
        <taxon>Bacillati</taxon>
        <taxon>Bacillota</taxon>
        <taxon>Clostridia</taxon>
        <taxon>Lachnospirales</taxon>
        <taxon>Lachnospiraceae</taxon>
        <taxon>Butyrivibrio</taxon>
    </lineage>
</organism>
<name>A0A1M7SMV0_9FIRM</name>
<dbReference type="AlphaFoldDB" id="A0A1M7SMV0"/>
<dbReference type="EMBL" id="FRDH01000008">
    <property type="protein sequence ID" value="SHN59778.1"/>
    <property type="molecule type" value="Genomic_DNA"/>
</dbReference>